<dbReference type="InterPro" id="IPR036942">
    <property type="entry name" value="Beta-barrel_TonB_sf"/>
</dbReference>
<keyword evidence="5 10" id="KW-0812">Transmembrane</keyword>
<dbReference type="PANTHER" id="PTHR40980:SF3">
    <property type="entry name" value="TONB-DEPENDENT RECEPTOR-LIKE BETA-BARREL DOMAIN-CONTAINING PROTEIN"/>
    <property type="match status" value="1"/>
</dbReference>
<dbReference type="InterPro" id="IPR000531">
    <property type="entry name" value="Beta-barrel_TonB"/>
</dbReference>
<dbReference type="GO" id="GO:0009279">
    <property type="term" value="C:cell outer membrane"/>
    <property type="evidence" value="ECO:0007669"/>
    <property type="project" value="UniProtKB-SubCell"/>
</dbReference>
<name>A0A0U3MC58_9BURK</name>
<dbReference type="Gene3D" id="2.40.170.20">
    <property type="entry name" value="TonB-dependent receptor, beta-barrel domain"/>
    <property type="match status" value="1"/>
</dbReference>
<evidence type="ECO:0000256" key="5">
    <source>
        <dbReference type="ARBA" id="ARBA00022692"/>
    </source>
</evidence>
<keyword evidence="4 10" id="KW-1134">Transmembrane beta strand</keyword>
<comment type="similarity">
    <text evidence="2 10 11">Belongs to the TonB-dependent receptor family.</text>
</comment>
<dbReference type="PANTHER" id="PTHR40980">
    <property type="entry name" value="PLUG DOMAIN-CONTAINING PROTEIN"/>
    <property type="match status" value="1"/>
</dbReference>
<dbReference type="Pfam" id="PF07715">
    <property type="entry name" value="Plug"/>
    <property type="match status" value="1"/>
</dbReference>
<dbReference type="InterPro" id="IPR039426">
    <property type="entry name" value="TonB-dep_rcpt-like"/>
</dbReference>
<evidence type="ECO:0000256" key="4">
    <source>
        <dbReference type="ARBA" id="ARBA00022452"/>
    </source>
</evidence>
<proteinExistence type="inferred from homology"/>
<dbReference type="KEGG" id="rdp:RD2015_537"/>
<evidence type="ECO:0000256" key="7">
    <source>
        <dbReference type="ARBA" id="ARBA00023136"/>
    </source>
</evidence>
<dbReference type="Pfam" id="PF00593">
    <property type="entry name" value="TonB_dep_Rec_b-barrel"/>
    <property type="match status" value="1"/>
</dbReference>
<dbReference type="STRING" id="76731.RD2015_537"/>
<evidence type="ECO:0000256" key="1">
    <source>
        <dbReference type="ARBA" id="ARBA00004571"/>
    </source>
</evidence>
<dbReference type="EMBL" id="CP013729">
    <property type="protein sequence ID" value="ALV05036.1"/>
    <property type="molecule type" value="Genomic_DNA"/>
</dbReference>
<keyword evidence="6 11" id="KW-0798">TonB box</keyword>
<dbReference type="Gene3D" id="2.170.130.10">
    <property type="entry name" value="TonB-dependent receptor, plug domain"/>
    <property type="match status" value="1"/>
</dbReference>
<keyword evidence="7 10" id="KW-0472">Membrane</keyword>
<comment type="subcellular location">
    <subcellularLocation>
        <location evidence="1 10">Cell outer membrane</location>
        <topology evidence="1 10">Multi-pass membrane protein</topology>
    </subcellularLocation>
</comment>
<organism evidence="12 13">
    <name type="scientific">Roseateles depolymerans</name>
    <dbReference type="NCBI Taxonomy" id="76731"/>
    <lineage>
        <taxon>Bacteria</taxon>
        <taxon>Pseudomonadati</taxon>
        <taxon>Pseudomonadota</taxon>
        <taxon>Betaproteobacteria</taxon>
        <taxon>Burkholderiales</taxon>
        <taxon>Sphaerotilaceae</taxon>
        <taxon>Roseateles</taxon>
    </lineage>
</organism>
<keyword evidence="9 10" id="KW-0998">Cell outer membrane</keyword>
<accession>A0A0U3MC58</accession>
<dbReference type="PROSITE" id="PS52016">
    <property type="entry name" value="TONB_DEPENDENT_REC_3"/>
    <property type="match status" value="1"/>
</dbReference>
<reference evidence="12 13" key="1">
    <citation type="submission" date="2015-12" db="EMBL/GenBank/DDBJ databases">
        <title>Complete genome of Roseateles depolymerans KCTC 42856.</title>
        <authorList>
            <person name="Kim K.M."/>
        </authorList>
    </citation>
    <scope>NUCLEOTIDE SEQUENCE [LARGE SCALE GENOMIC DNA]</scope>
    <source>
        <strain evidence="12 13">KCTC 42856</strain>
    </source>
</reference>
<dbReference type="AlphaFoldDB" id="A0A0U3MC58"/>
<dbReference type="PROSITE" id="PS51257">
    <property type="entry name" value="PROKAR_LIPOPROTEIN"/>
    <property type="match status" value="1"/>
</dbReference>
<evidence type="ECO:0000256" key="9">
    <source>
        <dbReference type="ARBA" id="ARBA00023237"/>
    </source>
</evidence>
<evidence type="ECO:0000256" key="8">
    <source>
        <dbReference type="ARBA" id="ARBA00023170"/>
    </source>
</evidence>
<dbReference type="RefSeq" id="WP_058933580.1">
    <property type="nucleotide sequence ID" value="NZ_CP013729.1"/>
</dbReference>
<gene>
    <name evidence="12" type="ORF">RD2015_537</name>
</gene>
<dbReference type="OrthoDB" id="8727862at2"/>
<keyword evidence="8 12" id="KW-0675">Receptor</keyword>
<dbReference type="InterPro" id="IPR037066">
    <property type="entry name" value="Plug_dom_sf"/>
</dbReference>
<dbReference type="SUPFAM" id="SSF56935">
    <property type="entry name" value="Porins"/>
    <property type="match status" value="1"/>
</dbReference>
<evidence type="ECO:0000256" key="11">
    <source>
        <dbReference type="RuleBase" id="RU003357"/>
    </source>
</evidence>
<dbReference type="InterPro" id="IPR010104">
    <property type="entry name" value="TonB_rcpt_bac"/>
</dbReference>
<evidence type="ECO:0000313" key="12">
    <source>
        <dbReference type="EMBL" id="ALV05036.1"/>
    </source>
</evidence>
<dbReference type="Proteomes" id="UP000060699">
    <property type="component" value="Chromosome"/>
</dbReference>
<sequence precursor="true">MKVIQTPIAAAVTLTLLSVACAAQAQTTEQKADKKADATQLEQVVVTGIRASRESSLNTKRNADSLVEVVTAEDVGKMPDKNVADAIQRVPGVNIASSAGGEGGFSENDRVSIRGTSPSLTQTLINGHAVSTGDWFVLNLFGTTVGRSASYSLLPSELVGKVTINKTARADLVEGGVAGAVDVQTRRPLEFKKNLTLEASVGAMHSTLADKTDPQLSALAAWKNSTNTFGVLLQVFDQKQHLRRDGNEVLGYFTIDKTKFAPGTTVNLNGTVQSIDVLDGVKAPSLIGASLFEQERHRQGGAIEAQIKPTNDLTLGISAFTSKVKASNMNTNFMASPKWLFDAGIAPLTAATSADGKTLVGASFPQTGAANSIIVDSGIRPGAEQKSNYINLDGKWVATDRLTFTGQIGRTKGTGASQEFASEVGNVGSAGNTPLALSYMMNGTSRGPSVGFTSSNGANFRDYTTMYWNWNYGAKVKVPDEESYGTLDAEWQVDAGPLESVKAGVRFTDHSRTNGNWISSGPNWANANIDKTLPAWSGDKYPSNFGSAFGAPINGMWRLSYADIAKWATISTQAKPDPNAVFNYDPAQRHEWTNDFDVNEKTDAGYVMGFFAGDRWKANAGVRVVRTKGHYSTLRAPNSQDPAAVIDNTSLFGPFVREYTDRNYTDVLPSANLSYRLNSDLVLRGALAKTMARADYTALSSTTSLNDQLNTGSSGNPNLNPVRAVNYDLSLEWYFAPRSLVSAGVFYQDFSSFVDYRVTQGRFFSDLHKQVETYNITQPVNVGAKNKGFELGYQQPLFGNFGINANYTYASGKLDGGGEMSGNSKNTYNLEGYFENDVLSARVAYSYRSKFYGSYDRGVKMHMDDVGTLVASINYKINDYLSLSLDGLNLNNPTLKYFGDNKDQPRAFYSNGRQYYVTLRARY</sequence>
<keyword evidence="13" id="KW-1185">Reference proteome</keyword>
<evidence type="ECO:0000256" key="10">
    <source>
        <dbReference type="PROSITE-ProRule" id="PRU01360"/>
    </source>
</evidence>
<keyword evidence="3 10" id="KW-0813">Transport</keyword>
<evidence type="ECO:0000256" key="3">
    <source>
        <dbReference type="ARBA" id="ARBA00022448"/>
    </source>
</evidence>
<dbReference type="NCBIfam" id="TIGR01782">
    <property type="entry name" value="TonB-Xanth-Caul"/>
    <property type="match status" value="1"/>
</dbReference>
<evidence type="ECO:0000313" key="13">
    <source>
        <dbReference type="Proteomes" id="UP000060699"/>
    </source>
</evidence>
<dbReference type="InterPro" id="IPR012910">
    <property type="entry name" value="Plug_dom"/>
</dbReference>
<dbReference type="PATRIC" id="fig|76731.3.peg.547"/>
<protein>
    <submittedName>
        <fullName evidence="12">TonB-dependent receptor</fullName>
    </submittedName>
</protein>
<evidence type="ECO:0000256" key="6">
    <source>
        <dbReference type="ARBA" id="ARBA00023077"/>
    </source>
</evidence>
<evidence type="ECO:0000256" key="2">
    <source>
        <dbReference type="ARBA" id="ARBA00009810"/>
    </source>
</evidence>